<dbReference type="Proteomes" id="UP000613582">
    <property type="component" value="Unassembled WGS sequence"/>
</dbReference>
<proteinExistence type="predicted"/>
<name>A0A8J2Y8B7_9PROT</name>
<evidence type="ECO:0000313" key="3">
    <source>
        <dbReference type="EMBL" id="GGD18646.1"/>
    </source>
</evidence>
<comment type="caution">
    <text evidence="3">The sequence shown here is derived from an EMBL/GenBank/DDBJ whole genome shotgun (WGS) entry which is preliminary data.</text>
</comment>
<feature type="chain" id="PRO_5035181303" evidence="2">
    <location>
        <begin position="28"/>
        <end position="260"/>
    </location>
</feature>
<reference evidence="3" key="2">
    <citation type="submission" date="2020-09" db="EMBL/GenBank/DDBJ databases">
        <authorList>
            <person name="Sun Q."/>
            <person name="Zhou Y."/>
        </authorList>
    </citation>
    <scope>NUCLEOTIDE SEQUENCE</scope>
    <source>
        <strain evidence="3">CGMCC 1.12921</strain>
    </source>
</reference>
<dbReference type="RefSeq" id="WP_188160661.1">
    <property type="nucleotide sequence ID" value="NZ_BMGH01000002.1"/>
</dbReference>
<gene>
    <name evidence="3" type="ORF">GCM10011342_29170</name>
</gene>
<dbReference type="EMBL" id="BMGH01000002">
    <property type="protein sequence ID" value="GGD18646.1"/>
    <property type="molecule type" value="Genomic_DNA"/>
</dbReference>
<sequence length="260" mass="27367">MFTRMMAGMAIAASVGALTLAPLSAHADDEGGYKLLASSVNDDKTWVVVDTATETTAIAEKKGGEVKVFSGAEAEARLAAVYDAMPGTDIVALKDGSDLRIVTADGNHRIKLVEPGAGDGIDVEVEKMLEKAGLDIAGDISVDTDDGQKVIVIKTLKSGSGDTRDVTVEVIKSGDRRSDDLMEMPAPPTPPDAPLTDEDGEKVTVKTGHKMVVNVDGEDGDNRSFTKMTGVSKQDAVAFIDDIEDLTAREKDEMKAALSL</sequence>
<feature type="signal peptide" evidence="2">
    <location>
        <begin position="1"/>
        <end position="27"/>
    </location>
</feature>
<keyword evidence="2" id="KW-0732">Signal</keyword>
<reference evidence="3" key="1">
    <citation type="journal article" date="2014" name="Int. J. Syst. Evol. Microbiol.">
        <title>Complete genome sequence of Corynebacterium casei LMG S-19264T (=DSM 44701T), isolated from a smear-ripened cheese.</title>
        <authorList>
            <consortium name="US DOE Joint Genome Institute (JGI-PGF)"/>
            <person name="Walter F."/>
            <person name="Albersmeier A."/>
            <person name="Kalinowski J."/>
            <person name="Ruckert C."/>
        </authorList>
    </citation>
    <scope>NUCLEOTIDE SEQUENCE</scope>
    <source>
        <strain evidence="3">CGMCC 1.12921</strain>
    </source>
</reference>
<dbReference type="AlphaFoldDB" id="A0A8J2Y8B7"/>
<evidence type="ECO:0000256" key="1">
    <source>
        <dbReference type="SAM" id="MobiDB-lite"/>
    </source>
</evidence>
<feature type="region of interest" description="Disordered" evidence="1">
    <location>
        <begin position="177"/>
        <end position="198"/>
    </location>
</feature>
<evidence type="ECO:0000256" key="2">
    <source>
        <dbReference type="SAM" id="SignalP"/>
    </source>
</evidence>
<protein>
    <submittedName>
        <fullName evidence="3">Uncharacterized protein</fullName>
    </submittedName>
</protein>
<keyword evidence="4" id="KW-1185">Reference proteome</keyword>
<accession>A0A8J2Y8B7</accession>
<organism evidence="3 4">
    <name type="scientific">Aquisalinus flavus</name>
    <dbReference type="NCBI Taxonomy" id="1526572"/>
    <lineage>
        <taxon>Bacteria</taxon>
        <taxon>Pseudomonadati</taxon>
        <taxon>Pseudomonadota</taxon>
        <taxon>Alphaproteobacteria</taxon>
        <taxon>Parvularculales</taxon>
        <taxon>Parvularculaceae</taxon>
        <taxon>Aquisalinus</taxon>
    </lineage>
</organism>
<evidence type="ECO:0000313" key="4">
    <source>
        <dbReference type="Proteomes" id="UP000613582"/>
    </source>
</evidence>